<evidence type="ECO:0000256" key="1">
    <source>
        <dbReference type="RuleBase" id="RU361279"/>
    </source>
</evidence>
<dbReference type="PANTHER" id="PTHR23407">
    <property type="entry name" value="ATPASE INHIBITOR/5-FORMYLTETRAHYDROFOLATE CYCLO-LIGASE"/>
    <property type="match status" value="1"/>
</dbReference>
<keyword evidence="1" id="KW-0067">ATP-binding</keyword>
<sequence length="191" mass="21066">MDDKHQLRTRLRAARRDHVAALPDSVRGLILHRPPAPVAARVPEGSVVGLYHATPVEAPTLGYARWFYENGRHLALPWFADRAAPMTFRAWTDPYDLSDLEPGPWGALQPVATAAECEPAVAFVPLLGFTAAGHRLGQGGGHYDRWLADHPATLPIGLAWDIQHCESLPLEPHDRPLAAVVTPTRIYEEQD</sequence>
<dbReference type="InterPro" id="IPR002698">
    <property type="entry name" value="FTHF_cligase"/>
</dbReference>
<comment type="caution">
    <text evidence="2">The sequence shown here is derived from an EMBL/GenBank/DDBJ whole genome shotgun (WGS) entry which is preliminary data.</text>
</comment>
<dbReference type="PANTHER" id="PTHR23407:SF11">
    <property type="entry name" value="CHROMOSOME UNDETERMINED SCAFFOLD_24, WHOLE GENOME SHOTGUN SEQUENCE"/>
    <property type="match status" value="1"/>
</dbReference>
<dbReference type="AlphaFoldDB" id="A0A7X1F9F4"/>
<gene>
    <name evidence="2" type="ORF">H7F49_14100</name>
</gene>
<keyword evidence="3" id="KW-1185">Reference proteome</keyword>
<comment type="similarity">
    <text evidence="1">Belongs to the 5-formyltetrahydrofolate cyclo-ligase family.</text>
</comment>
<dbReference type="EMBL" id="JACLAU010000027">
    <property type="protein sequence ID" value="MBC2652828.1"/>
    <property type="molecule type" value="Genomic_DNA"/>
</dbReference>
<dbReference type="Gene3D" id="3.40.50.10420">
    <property type="entry name" value="NagB/RpiA/CoA transferase-like"/>
    <property type="match status" value="1"/>
</dbReference>
<dbReference type="InterPro" id="IPR024185">
    <property type="entry name" value="FTHF_cligase-like_sf"/>
</dbReference>
<comment type="catalytic activity">
    <reaction evidence="1">
        <text>(6S)-5-formyl-5,6,7,8-tetrahydrofolate + ATP = (6R)-5,10-methenyltetrahydrofolate + ADP + phosphate</text>
        <dbReference type="Rhea" id="RHEA:10488"/>
        <dbReference type="ChEBI" id="CHEBI:30616"/>
        <dbReference type="ChEBI" id="CHEBI:43474"/>
        <dbReference type="ChEBI" id="CHEBI:57455"/>
        <dbReference type="ChEBI" id="CHEBI:57457"/>
        <dbReference type="ChEBI" id="CHEBI:456216"/>
        <dbReference type="EC" id="6.3.3.2"/>
    </reaction>
</comment>
<keyword evidence="1" id="KW-0460">Magnesium</keyword>
<dbReference type="GO" id="GO:0046872">
    <property type="term" value="F:metal ion binding"/>
    <property type="evidence" value="ECO:0007669"/>
    <property type="project" value="UniProtKB-KW"/>
</dbReference>
<dbReference type="RefSeq" id="WP_185684218.1">
    <property type="nucleotide sequence ID" value="NZ_JACLAU010000027.1"/>
</dbReference>
<dbReference type="Pfam" id="PF01812">
    <property type="entry name" value="5-FTHF_cyc-lig"/>
    <property type="match status" value="1"/>
</dbReference>
<dbReference type="GO" id="GO:0030272">
    <property type="term" value="F:5-formyltetrahydrofolate cyclo-ligase activity"/>
    <property type="evidence" value="ECO:0007669"/>
    <property type="project" value="UniProtKB-EC"/>
</dbReference>
<keyword evidence="1" id="KW-0547">Nucleotide-binding</keyword>
<keyword evidence="2" id="KW-0436">Ligase</keyword>
<dbReference type="InterPro" id="IPR037171">
    <property type="entry name" value="NagB/RpiA_transferase-like"/>
</dbReference>
<proteinExistence type="inferred from homology"/>
<evidence type="ECO:0000313" key="3">
    <source>
        <dbReference type="Proteomes" id="UP000520156"/>
    </source>
</evidence>
<reference evidence="2 3" key="1">
    <citation type="submission" date="2020-08" db="EMBL/GenBank/DDBJ databases">
        <title>The genome sequence of Novosphingobium flavum 4Y4.</title>
        <authorList>
            <person name="Liu Y."/>
        </authorList>
    </citation>
    <scope>NUCLEOTIDE SEQUENCE [LARGE SCALE GENOMIC DNA]</scope>
    <source>
        <strain evidence="2 3">4Y4</strain>
    </source>
</reference>
<protein>
    <recommendedName>
        <fullName evidence="1">5-formyltetrahydrofolate cyclo-ligase</fullName>
        <ecNumber evidence="1">6.3.3.2</ecNumber>
    </recommendedName>
</protein>
<name>A0A7X1F9F4_9SPHN</name>
<dbReference type="GO" id="GO:0035999">
    <property type="term" value="P:tetrahydrofolate interconversion"/>
    <property type="evidence" value="ECO:0007669"/>
    <property type="project" value="TreeGrafter"/>
</dbReference>
<dbReference type="GO" id="GO:0009396">
    <property type="term" value="P:folic acid-containing compound biosynthetic process"/>
    <property type="evidence" value="ECO:0007669"/>
    <property type="project" value="TreeGrafter"/>
</dbReference>
<dbReference type="GO" id="GO:0005524">
    <property type="term" value="F:ATP binding"/>
    <property type="evidence" value="ECO:0007669"/>
    <property type="project" value="UniProtKB-KW"/>
</dbReference>
<comment type="cofactor">
    <cofactor evidence="1">
        <name>Mg(2+)</name>
        <dbReference type="ChEBI" id="CHEBI:18420"/>
    </cofactor>
</comment>
<organism evidence="2 3">
    <name type="scientific">Novosphingobium aerophilum</name>
    <dbReference type="NCBI Taxonomy" id="2839843"/>
    <lineage>
        <taxon>Bacteria</taxon>
        <taxon>Pseudomonadati</taxon>
        <taxon>Pseudomonadota</taxon>
        <taxon>Alphaproteobacteria</taxon>
        <taxon>Sphingomonadales</taxon>
        <taxon>Sphingomonadaceae</taxon>
        <taxon>Novosphingobium</taxon>
    </lineage>
</organism>
<dbReference type="Proteomes" id="UP000520156">
    <property type="component" value="Unassembled WGS sequence"/>
</dbReference>
<accession>A0A7X1F9F4</accession>
<evidence type="ECO:0000313" key="2">
    <source>
        <dbReference type="EMBL" id="MBC2652828.1"/>
    </source>
</evidence>
<dbReference type="SUPFAM" id="SSF100950">
    <property type="entry name" value="NagB/RpiA/CoA transferase-like"/>
    <property type="match status" value="1"/>
</dbReference>
<dbReference type="NCBIfam" id="TIGR02727">
    <property type="entry name" value="MTHFS_bact"/>
    <property type="match status" value="1"/>
</dbReference>
<keyword evidence="1" id="KW-0479">Metal-binding</keyword>
<dbReference type="EC" id="6.3.3.2" evidence="1"/>